<reference evidence="2" key="1">
    <citation type="journal article" date="2020" name="Nature">
        <title>Giant virus diversity and host interactions through global metagenomics.</title>
        <authorList>
            <person name="Schulz F."/>
            <person name="Roux S."/>
            <person name="Paez-Espino D."/>
            <person name="Jungbluth S."/>
            <person name="Walsh D.A."/>
            <person name="Denef V.J."/>
            <person name="McMahon K.D."/>
            <person name="Konstantinidis K.T."/>
            <person name="Eloe-Fadrosh E.A."/>
            <person name="Kyrpides N.C."/>
            <person name="Woyke T."/>
        </authorList>
    </citation>
    <scope>NUCLEOTIDE SEQUENCE</scope>
    <source>
        <strain evidence="2">GVMAG-S-1101171-111</strain>
    </source>
</reference>
<dbReference type="AlphaFoldDB" id="A0A6C0ATB5"/>
<name>A0A6C0ATB5_9ZZZZ</name>
<proteinExistence type="predicted"/>
<keyword evidence="1" id="KW-1133">Transmembrane helix</keyword>
<protein>
    <submittedName>
        <fullName evidence="2">Uncharacterized protein</fullName>
    </submittedName>
</protein>
<keyword evidence="1" id="KW-0472">Membrane</keyword>
<dbReference type="EMBL" id="MN740804">
    <property type="protein sequence ID" value="QHS82610.1"/>
    <property type="molecule type" value="Genomic_DNA"/>
</dbReference>
<accession>A0A6C0ATB5</accession>
<keyword evidence="1" id="KW-0812">Transmembrane</keyword>
<feature type="transmembrane region" description="Helical" evidence="1">
    <location>
        <begin position="6"/>
        <end position="24"/>
    </location>
</feature>
<organism evidence="2">
    <name type="scientific">viral metagenome</name>
    <dbReference type="NCBI Taxonomy" id="1070528"/>
    <lineage>
        <taxon>unclassified sequences</taxon>
        <taxon>metagenomes</taxon>
        <taxon>organismal metagenomes</taxon>
    </lineage>
</organism>
<evidence type="ECO:0000313" key="2">
    <source>
        <dbReference type="EMBL" id="QHS82610.1"/>
    </source>
</evidence>
<sequence length="241" mass="26727">MNRTQIYVSLFFIIAFLAGVYLILNGGLTEGFNSSSMEQTTGPTSSCPNLLIRKGNGLLLYNTKAPIVDGVNPLPFFNLDEYINYLEIQRNQGNTCPVLYLQQENNAQGHDVLRVRPSPFDLQGGLQPMNQIDQNKPVVTVVDASRENSPYNANNYAGFDPLNQYIGVYTNLDQIHNSTKQNKISDNPMDPNWAGVIYTQQMIDSGKYADNNITRPVYGGPPNTSFYPGLPAPMKGPVDQL</sequence>
<evidence type="ECO:0000256" key="1">
    <source>
        <dbReference type="SAM" id="Phobius"/>
    </source>
</evidence>